<dbReference type="PANTHER" id="PTHR11014:SF63">
    <property type="entry name" value="METALLOPEPTIDASE, PUTATIVE (AFU_ORTHOLOGUE AFUA_6G09600)-RELATED"/>
    <property type="match status" value="1"/>
</dbReference>
<accession>A0A485M7I4</accession>
<dbReference type="AlphaFoldDB" id="A0A485M7I4"/>
<protein>
    <submittedName>
        <fullName evidence="2">Thermostable carboxypeptidase 1</fullName>
        <ecNumber evidence="2">3.4.17.-</ecNumber>
    </submittedName>
</protein>
<dbReference type="NCBIfam" id="TIGR01891">
    <property type="entry name" value="amidohydrolases"/>
    <property type="match status" value="1"/>
</dbReference>
<dbReference type="InterPro" id="IPR002933">
    <property type="entry name" value="Peptidase_M20"/>
</dbReference>
<dbReference type="PIRSF" id="PIRSF005962">
    <property type="entry name" value="Pept_M20D_amidohydro"/>
    <property type="match status" value="1"/>
</dbReference>
<keyword evidence="2" id="KW-0121">Carboxypeptidase</keyword>
<organism evidence="2">
    <name type="scientific">anaerobic digester metagenome</name>
    <dbReference type="NCBI Taxonomy" id="1263854"/>
    <lineage>
        <taxon>unclassified sequences</taxon>
        <taxon>metagenomes</taxon>
        <taxon>ecological metagenomes</taxon>
    </lineage>
</organism>
<gene>
    <name evidence="2" type="primary">cpsA</name>
    <name evidence="2" type="ORF">SCFA_940005</name>
</gene>
<dbReference type="Pfam" id="PF07687">
    <property type="entry name" value="M20_dimer"/>
    <property type="match status" value="1"/>
</dbReference>
<name>A0A485M7I4_9ZZZZ</name>
<evidence type="ECO:0000313" key="2">
    <source>
        <dbReference type="EMBL" id="VFU18985.1"/>
    </source>
</evidence>
<dbReference type="InterPro" id="IPR036264">
    <property type="entry name" value="Bact_exopeptidase_dim_dom"/>
</dbReference>
<keyword evidence="2" id="KW-0378">Hydrolase</keyword>
<dbReference type="EC" id="3.4.17.-" evidence="2"/>
<proteinExistence type="predicted"/>
<dbReference type="InterPro" id="IPR017439">
    <property type="entry name" value="Amidohydrolase"/>
</dbReference>
<evidence type="ECO:0000259" key="1">
    <source>
        <dbReference type="Pfam" id="PF07687"/>
    </source>
</evidence>
<dbReference type="SUPFAM" id="SSF55031">
    <property type="entry name" value="Bacterial exopeptidase dimerisation domain"/>
    <property type="match status" value="1"/>
</dbReference>
<keyword evidence="2" id="KW-0645">Protease</keyword>
<dbReference type="Pfam" id="PF01546">
    <property type="entry name" value="Peptidase_M20"/>
    <property type="match status" value="1"/>
</dbReference>
<dbReference type="PANTHER" id="PTHR11014">
    <property type="entry name" value="PEPTIDASE M20 FAMILY MEMBER"/>
    <property type="match status" value="1"/>
</dbReference>
<feature type="domain" description="Peptidase M20 dimerisation" evidence="1">
    <location>
        <begin position="191"/>
        <end position="285"/>
    </location>
</feature>
<dbReference type="GO" id="GO:0004180">
    <property type="term" value="F:carboxypeptidase activity"/>
    <property type="evidence" value="ECO:0007669"/>
    <property type="project" value="UniProtKB-KW"/>
</dbReference>
<reference evidence="2" key="1">
    <citation type="submission" date="2019-03" db="EMBL/GenBank/DDBJ databases">
        <authorList>
            <person name="Hao L."/>
        </authorList>
    </citation>
    <scope>NUCLEOTIDE SEQUENCE</scope>
</reference>
<dbReference type="InterPro" id="IPR011650">
    <property type="entry name" value="Peptidase_M20_dimer"/>
</dbReference>
<dbReference type="SUPFAM" id="SSF53187">
    <property type="entry name" value="Zn-dependent exopeptidases"/>
    <property type="match status" value="1"/>
</dbReference>
<sequence>MNVMTEIEQRVLEVRDEMIRLRRDFHRHPELGFHENRTARIIAGYLRDLGLEVREGVGKTGVVGVLRGAAPGRTLMLRADMDALPIQERSQTPYRSTNPGVMHACGHDGHMAILLGAARVLAGMKGRLRGQVKFVFQPAEEGAGGAREMIEDGVLENPGVDAVFGLHLVTALPCGTLGWGKGLIMAAMDSFGLKVTGRSGHSSMPGEGVDAIRASARIISELHELNTATGGSGPSSLINIGTIRGGEASNVIAEEVELSGTVRSLNPEARASMKDAMLRIAGRVAREFGAGFDLDYRDGYPPVVNDGEMTDLLIRAAGDMPGVDGLLELPPLMASEDMAFYLREVPGCFFFLGAGNPGKGLTRPLHSSEFDFDESALPVGASLFAGLAANLPGME</sequence>
<dbReference type="Gene3D" id="3.40.630.10">
    <property type="entry name" value="Zn peptidases"/>
    <property type="match status" value="1"/>
</dbReference>
<dbReference type="EMBL" id="CAADRM010000163">
    <property type="protein sequence ID" value="VFU18985.1"/>
    <property type="molecule type" value="Genomic_DNA"/>
</dbReference>
<dbReference type="Gene3D" id="3.30.70.360">
    <property type="match status" value="1"/>
</dbReference>